<keyword evidence="1" id="KW-0472">Membrane</keyword>
<accession>A0A226WSS8</accession>
<reference evidence="3" key="1">
    <citation type="submission" date="2017-01" db="EMBL/GenBank/DDBJ databases">
        <title>Genome Analysis of Deinococcus marmoris KOPRI26562.</title>
        <authorList>
            <person name="Kim J.H."/>
            <person name="Oh H.-M."/>
        </authorList>
    </citation>
    <scope>NUCLEOTIDE SEQUENCE [LARGE SCALE GENOMIC DNA]</scope>
    <source>
        <strain evidence="3">PAMC 26633</strain>
    </source>
</reference>
<keyword evidence="1" id="KW-0812">Transmembrane</keyword>
<organism evidence="2 3">
    <name type="scientific">Caballeronia sordidicola</name>
    <name type="common">Burkholderia sordidicola</name>
    <dbReference type="NCBI Taxonomy" id="196367"/>
    <lineage>
        <taxon>Bacteria</taxon>
        <taxon>Pseudomonadati</taxon>
        <taxon>Pseudomonadota</taxon>
        <taxon>Betaproteobacteria</taxon>
        <taxon>Burkholderiales</taxon>
        <taxon>Burkholderiaceae</taxon>
        <taxon>Caballeronia</taxon>
    </lineage>
</organism>
<sequence length="63" mass="7100">MRRPTQKNAMHSLRSPTVSEIRARRTRRAWLAVIIGLAGVVGGCQFLRVLSALPDSNDDFIFF</sequence>
<feature type="transmembrane region" description="Helical" evidence="1">
    <location>
        <begin position="29"/>
        <end position="50"/>
    </location>
</feature>
<keyword evidence="1" id="KW-1133">Transmembrane helix</keyword>
<evidence type="ECO:0000313" key="3">
    <source>
        <dbReference type="Proteomes" id="UP000214720"/>
    </source>
</evidence>
<dbReference type="Proteomes" id="UP000214720">
    <property type="component" value="Unassembled WGS sequence"/>
</dbReference>
<dbReference type="EMBL" id="MTHB01000235">
    <property type="protein sequence ID" value="OXC73847.1"/>
    <property type="molecule type" value="Genomic_DNA"/>
</dbReference>
<protein>
    <submittedName>
        <fullName evidence="2">Uncharacterized protein</fullName>
    </submittedName>
</protein>
<dbReference type="AlphaFoldDB" id="A0A226WSS8"/>
<evidence type="ECO:0000256" key="1">
    <source>
        <dbReference type="SAM" id="Phobius"/>
    </source>
</evidence>
<gene>
    <name evidence="2" type="ORF">BSU04_34810</name>
</gene>
<evidence type="ECO:0000313" key="2">
    <source>
        <dbReference type="EMBL" id="OXC73847.1"/>
    </source>
</evidence>
<name>A0A226WSS8_CABSO</name>
<comment type="caution">
    <text evidence="2">The sequence shown here is derived from an EMBL/GenBank/DDBJ whole genome shotgun (WGS) entry which is preliminary data.</text>
</comment>
<proteinExistence type="predicted"/>